<evidence type="ECO:0000256" key="7">
    <source>
        <dbReference type="ARBA" id="ARBA00023154"/>
    </source>
</evidence>
<dbReference type="PANTHER" id="PTHR20836">
    <property type="entry name" value="DIHYDRODIPICOLINATE REDUCTASE"/>
    <property type="match status" value="1"/>
</dbReference>
<keyword evidence="2" id="KW-0028">Amino-acid biosynthesis</keyword>
<evidence type="ECO:0000256" key="12">
    <source>
        <dbReference type="NCBIfam" id="TIGR00036"/>
    </source>
</evidence>
<evidence type="ECO:0000256" key="1">
    <source>
        <dbReference type="ARBA" id="ARBA00006642"/>
    </source>
</evidence>
<accession>H6L634</accession>
<keyword evidence="3" id="KW-0521">NADP</keyword>
<name>H6L634_SAPGL</name>
<dbReference type="PIRSF" id="PIRSF000161">
    <property type="entry name" value="DHPR"/>
    <property type="match status" value="1"/>
</dbReference>
<feature type="domain" description="Dihydrodipicolinate reductase C-terminal" evidence="14">
    <location>
        <begin position="103"/>
        <end position="239"/>
    </location>
</feature>
<comment type="catalytic activity">
    <reaction evidence="11">
        <text>(S)-2,3,4,5-tetrahydrodipicolinate + NAD(+) + H2O = (2S,4S)-4-hydroxy-2,3,4,5-tetrahydrodipicolinate + NADH + H(+)</text>
        <dbReference type="Rhea" id="RHEA:35323"/>
        <dbReference type="ChEBI" id="CHEBI:15377"/>
        <dbReference type="ChEBI" id="CHEBI:15378"/>
        <dbReference type="ChEBI" id="CHEBI:16845"/>
        <dbReference type="ChEBI" id="CHEBI:57540"/>
        <dbReference type="ChEBI" id="CHEBI:57945"/>
        <dbReference type="ChEBI" id="CHEBI:67139"/>
        <dbReference type="EC" id="1.17.1.8"/>
    </reaction>
</comment>
<dbReference type="RefSeq" id="WP_015694179.1">
    <property type="nucleotide sequence ID" value="NC_016940.1"/>
</dbReference>
<dbReference type="SUPFAM" id="SSF55347">
    <property type="entry name" value="Glyceraldehyde-3-phosphate dehydrogenase-like, C-terminal domain"/>
    <property type="match status" value="1"/>
</dbReference>
<dbReference type="SUPFAM" id="SSF51735">
    <property type="entry name" value="NAD(P)-binding Rossmann-fold domains"/>
    <property type="match status" value="1"/>
</dbReference>
<dbReference type="GO" id="GO:0009089">
    <property type="term" value="P:lysine biosynthetic process via diaminopimelate"/>
    <property type="evidence" value="ECO:0007669"/>
    <property type="project" value="UniProtKB-UniRule"/>
</dbReference>
<evidence type="ECO:0000259" key="13">
    <source>
        <dbReference type="Pfam" id="PF01113"/>
    </source>
</evidence>
<sequence length="242" mass="26671">MKILLIGYGKMGQTLDKMAQAAGHEVVGKINQASDWDNFELEAEVAIEFSQPDAALNNYLACFERGIPVVSGTTAWLADWDKMAAACEEKKGAFFYASNFSIGVNLFFALNERLAELMAGQPQYQLEMEEIHHLEKKDAPSGTAISLAQGVLAHNKRFEDWYLAEFPNLEGSQKENHFPIFALREAGVPGTHSLKYASSEDEIIITHRAKGRIGFAAGALKAAEWLAGKNGVFGMKDLLKEQ</sequence>
<dbReference type="InterPro" id="IPR022663">
    <property type="entry name" value="DapB_C"/>
</dbReference>
<dbReference type="Pfam" id="PF05173">
    <property type="entry name" value="DapB_C"/>
    <property type="match status" value="1"/>
</dbReference>
<dbReference type="GO" id="GO:0008839">
    <property type="term" value="F:4-hydroxy-tetrahydrodipicolinate reductase"/>
    <property type="evidence" value="ECO:0007669"/>
    <property type="project" value="UniProtKB-UniRule"/>
</dbReference>
<dbReference type="eggNOG" id="COG0289">
    <property type="taxonomic scope" value="Bacteria"/>
</dbReference>
<dbReference type="AlphaFoldDB" id="H6L634"/>
<dbReference type="PANTHER" id="PTHR20836:SF0">
    <property type="entry name" value="4-HYDROXY-TETRAHYDRODIPICOLINATE REDUCTASE 1, CHLOROPLASTIC-RELATED"/>
    <property type="match status" value="1"/>
</dbReference>
<proteinExistence type="inferred from homology"/>
<evidence type="ECO:0000256" key="11">
    <source>
        <dbReference type="ARBA" id="ARBA00049396"/>
    </source>
</evidence>
<evidence type="ECO:0000256" key="9">
    <source>
        <dbReference type="ARBA" id="ARBA00038983"/>
    </source>
</evidence>
<dbReference type="InterPro" id="IPR036291">
    <property type="entry name" value="NAD(P)-bd_dom_sf"/>
</dbReference>
<dbReference type="KEGG" id="sgn:SGRA_3878"/>
<protein>
    <recommendedName>
        <fullName evidence="9 12">4-hydroxy-tetrahydrodipicolinate reductase</fullName>
        <ecNumber evidence="9 12">1.17.1.8</ecNumber>
    </recommendedName>
</protein>
<evidence type="ECO:0000313" key="15">
    <source>
        <dbReference type="EMBL" id="AFC26594.1"/>
    </source>
</evidence>
<dbReference type="GO" id="GO:0005829">
    <property type="term" value="C:cytosol"/>
    <property type="evidence" value="ECO:0007669"/>
    <property type="project" value="TreeGrafter"/>
</dbReference>
<evidence type="ECO:0000256" key="5">
    <source>
        <dbReference type="ARBA" id="ARBA00023002"/>
    </source>
</evidence>
<organism evidence="15 16">
    <name type="scientific">Saprospira grandis (strain Lewin)</name>
    <dbReference type="NCBI Taxonomy" id="984262"/>
    <lineage>
        <taxon>Bacteria</taxon>
        <taxon>Pseudomonadati</taxon>
        <taxon>Bacteroidota</taxon>
        <taxon>Saprospiria</taxon>
        <taxon>Saprospirales</taxon>
        <taxon>Saprospiraceae</taxon>
        <taxon>Saprospira</taxon>
    </lineage>
</organism>
<evidence type="ECO:0000313" key="16">
    <source>
        <dbReference type="Proteomes" id="UP000007519"/>
    </source>
</evidence>
<evidence type="ECO:0000256" key="2">
    <source>
        <dbReference type="ARBA" id="ARBA00022605"/>
    </source>
</evidence>
<keyword evidence="6" id="KW-0520">NAD</keyword>
<dbReference type="Proteomes" id="UP000007519">
    <property type="component" value="Chromosome"/>
</dbReference>
<dbReference type="STRING" id="984262.SGRA_3878"/>
<evidence type="ECO:0000256" key="8">
    <source>
        <dbReference type="ARBA" id="ARBA00037922"/>
    </source>
</evidence>
<dbReference type="Gene3D" id="3.40.50.720">
    <property type="entry name" value="NAD(P)-binding Rossmann-like Domain"/>
    <property type="match status" value="1"/>
</dbReference>
<evidence type="ECO:0000259" key="14">
    <source>
        <dbReference type="Pfam" id="PF05173"/>
    </source>
</evidence>
<comment type="catalytic activity">
    <reaction evidence="10">
        <text>(S)-2,3,4,5-tetrahydrodipicolinate + NADP(+) + H2O = (2S,4S)-4-hydroxy-2,3,4,5-tetrahydrodipicolinate + NADPH + H(+)</text>
        <dbReference type="Rhea" id="RHEA:35331"/>
        <dbReference type="ChEBI" id="CHEBI:15377"/>
        <dbReference type="ChEBI" id="CHEBI:15378"/>
        <dbReference type="ChEBI" id="CHEBI:16845"/>
        <dbReference type="ChEBI" id="CHEBI:57783"/>
        <dbReference type="ChEBI" id="CHEBI:58349"/>
        <dbReference type="ChEBI" id="CHEBI:67139"/>
        <dbReference type="EC" id="1.17.1.8"/>
    </reaction>
</comment>
<dbReference type="InterPro" id="IPR000846">
    <property type="entry name" value="DapB_N"/>
</dbReference>
<comment type="pathway">
    <text evidence="8">Amino-acid biosynthesis; L-lysine biosynthesis via DAP pathway; (S)-tetrahydrodipicolinate from L-aspartate: step 4/4.</text>
</comment>
<reference evidence="15 16" key="1">
    <citation type="journal article" date="2012" name="Stand. Genomic Sci.">
        <title>Complete genome sequencing and analysis of Saprospira grandis str. Lewin, a predatory marine bacterium.</title>
        <authorList>
            <person name="Saw J.H."/>
            <person name="Yuryev A."/>
            <person name="Kanbe M."/>
            <person name="Hou S."/>
            <person name="Young A.G."/>
            <person name="Aizawa S."/>
            <person name="Alam M."/>
        </authorList>
    </citation>
    <scope>NUCLEOTIDE SEQUENCE [LARGE SCALE GENOMIC DNA]</scope>
    <source>
        <strain evidence="15 16">Lewin</strain>
    </source>
</reference>
<dbReference type="Gene3D" id="3.30.360.10">
    <property type="entry name" value="Dihydrodipicolinate Reductase, domain 2"/>
    <property type="match status" value="1"/>
</dbReference>
<dbReference type="Pfam" id="PF01113">
    <property type="entry name" value="DapB_N"/>
    <property type="match status" value="1"/>
</dbReference>
<evidence type="ECO:0000256" key="10">
    <source>
        <dbReference type="ARBA" id="ARBA00049080"/>
    </source>
</evidence>
<dbReference type="HOGENOM" id="CLU_047479_1_0_10"/>
<dbReference type="NCBIfam" id="TIGR00036">
    <property type="entry name" value="dapB"/>
    <property type="match status" value="1"/>
</dbReference>
<keyword evidence="7" id="KW-0457">Lysine biosynthesis</keyword>
<dbReference type="EC" id="1.17.1.8" evidence="9 12"/>
<dbReference type="GO" id="GO:0019877">
    <property type="term" value="P:diaminopimelate biosynthetic process"/>
    <property type="evidence" value="ECO:0007669"/>
    <property type="project" value="UniProtKB-KW"/>
</dbReference>
<dbReference type="OrthoDB" id="9790352at2"/>
<comment type="similarity">
    <text evidence="1">Belongs to the DapB family.</text>
</comment>
<keyword evidence="4" id="KW-0220">Diaminopimelate biosynthesis</keyword>
<evidence type="ECO:0000256" key="6">
    <source>
        <dbReference type="ARBA" id="ARBA00023027"/>
    </source>
</evidence>
<keyword evidence="16" id="KW-1185">Reference proteome</keyword>
<dbReference type="InterPro" id="IPR023940">
    <property type="entry name" value="DHDPR_bac"/>
</dbReference>
<keyword evidence="5 15" id="KW-0560">Oxidoreductase</keyword>
<gene>
    <name evidence="15" type="primary">dapB</name>
    <name evidence="15" type="ordered locus">SGRA_3878</name>
</gene>
<feature type="domain" description="Dihydrodipicolinate reductase N-terminal" evidence="13">
    <location>
        <begin position="1"/>
        <end position="100"/>
    </location>
</feature>
<evidence type="ECO:0000256" key="4">
    <source>
        <dbReference type="ARBA" id="ARBA00022915"/>
    </source>
</evidence>
<dbReference type="EMBL" id="CP002831">
    <property type="protein sequence ID" value="AFC26594.1"/>
    <property type="molecule type" value="Genomic_DNA"/>
</dbReference>
<evidence type="ECO:0000256" key="3">
    <source>
        <dbReference type="ARBA" id="ARBA00022857"/>
    </source>
</evidence>